<dbReference type="Proteomes" id="UP000235388">
    <property type="component" value="Unassembled WGS sequence"/>
</dbReference>
<evidence type="ECO:0000313" key="3">
    <source>
        <dbReference type="Proteomes" id="UP000235388"/>
    </source>
</evidence>
<sequence>MHLDLNAEPLPEEEPTNIAYSCVTSPTGSSSDSGGNCHLSGDRMESCEGSSTRDAILISHLSTPSGKRTSSNRRVEQRTSKSLYGVKKSHNLSNQQASGASPEGKTIIENLDSNQFRSREIGKAPMEEAQAAIHGNSHRLESSKEDGSSGYFSTVDWNYVIVEQDQGILNQEYYESVAIHDQKELFGFLNRLIKETKNRMENFWIERGHEFNFFKAFNTNVRANGQLSYPADSVMGAGRRISATQSTILKIYKKNVPPETGMAFLDKNQILWDCSAVSTSSPSFELKTNIPTRDVAVEVSSSIYLKELRALRFASYRPFLTPFKCSPKSWLYLE</sequence>
<name>A0A2N5TKW5_9BASI</name>
<feature type="compositionally biased region" description="Polar residues" evidence="1">
    <location>
        <begin position="18"/>
        <end position="27"/>
    </location>
</feature>
<comment type="caution">
    <text evidence="2">The sequence shown here is derived from an EMBL/GenBank/DDBJ whole genome shotgun (WGS) entry which is preliminary data.</text>
</comment>
<accession>A0A2N5TKW5</accession>
<proteinExistence type="predicted"/>
<feature type="compositionally biased region" description="Polar residues" evidence="1">
    <location>
        <begin position="60"/>
        <end position="69"/>
    </location>
</feature>
<organism evidence="2 3">
    <name type="scientific">Puccinia coronata f. sp. avenae</name>
    <dbReference type="NCBI Taxonomy" id="200324"/>
    <lineage>
        <taxon>Eukaryota</taxon>
        <taxon>Fungi</taxon>
        <taxon>Dikarya</taxon>
        <taxon>Basidiomycota</taxon>
        <taxon>Pucciniomycotina</taxon>
        <taxon>Pucciniomycetes</taxon>
        <taxon>Pucciniales</taxon>
        <taxon>Pucciniaceae</taxon>
        <taxon>Puccinia</taxon>
    </lineage>
</organism>
<protein>
    <submittedName>
        <fullName evidence="2">Uncharacterized protein</fullName>
    </submittedName>
</protein>
<dbReference type="EMBL" id="PGCJ01000561">
    <property type="protein sequence ID" value="PLW26139.1"/>
    <property type="molecule type" value="Genomic_DNA"/>
</dbReference>
<dbReference type="AlphaFoldDB" id="A0A2N5TKW5"/>
<evidence type="ECO:0000313" key="2">
    <source>
        <dbReference type="EMBL" id="PLW26139.1"/>
    </source>
</evidence>
<gene>
    <name evidence="2" type="ORF">PCANC_25406</name>
</gene>
<keyword evidence="3" id="KW-1185">Reference proteome</keyword>
<evidence type="ECO:0000256" key="1">
    <source>
        <dbReference type="SAM" id="MobiDB-lite"/>
    </source>
</evidence>
<feature type="region of interest" description="Disordered" evidence="1">
    <location>
        <begin position="1"/>
        <end position="107"/>
    </location>
</feature>
<reference evidence="2 3" key="1">
    <citation type="submission" date="2017-11" db="EMBL/GenBank/DDBJ databases">
        <title>De novo assembly and phasing of dikaryotic genomes from two isolates of Puccinia coronata f. sp. avenae, the causal agent of oat crown rust.</title>
        <authorList>
            <person name="Miller M.E."/>
            <person name="Zhang Y."/>
            <person name="Omidvar V."/>
            <person name="Sperschneider J."/>
            <person name="Schwessinger B."/>
            <person name="Raley C."/>
            <person name="Palmer J.M."/>
            <person name="Garnica D."/>
            <person name="Upadhyaya N."/>
            <person name="Rathjen J."/>
            <person name="Taylor J.M."/>
            <person name="Park R.F."/>
            <person name="Dodds P.N."/>
            <person name="Hirsch C.D."/>
            <person name="Kianian S.F."/>
            <person name="Figueroa M."/>
        </authorList>
    </citation>
    <scope>NUCLEOTIDE SEQUENCE [LARGE SCALE GENOMIC DNA]</scope>
    <source>
        <strain evidence="2">12NC29</strain>
    </source>
</reference>